<organism evidence="1">
    <name type="scientific">Culex pipiens</name>
    <name type="common">House mosquito</name>
    <dbReference type="NCBI Taxonomy" id="7175"/>
    <lineage>
        <taxon>Eukaryota</taxon>
        <taxon>Metazoa</taxon>
        <taxon>Ecdysozoa</taxon>
        <taxon>Arthropoda</taxon>
        <taxon>Hexapoda</taxon>
        <taxon>Insecta</taxon>
        <taxon>Pterygota</taxon>
        <taxon>Neoptera</taxon>
        <taxon>Endopterygota</taxon>
        <taxon>Diptera</taxon>
        <taxon>Nematocera</taxon>
        <taxon>Culicoidea</taxon>
        <taxon>Culicidae</taxon>
        <taxon>Culicinae</taxon>
        <taxon>Culicini</taxon>
        <taxon>Culex</taxon>
        <taxon>Culex</taxon>
    </lineage>
</organism>
<sequence length="160" mass="17880">MGPSRTGLMAKFSGGFALVARCVSRTSKGCAAVTAPEKLCTCPACCFCRRNFTIFEPPRTVSPFHSSTAFDASWYTMRERSWELSSKYWSTMARGDNILQKSPFPPSPLTPRLKLLTFGHALASLQVVKAPLWRLITYFQRTCEKKKLPPPAFLTAQHAK</sequence>
<protein>
    <submittedName>
        <fullName evidence="1">(northern house mosquito) hypothetical protein</fullName>
    </submittedName>
</protein>
<dbReference type="EMBL" id="HBUE01209800">
    <property type="protein sequence ID" value="CAG6533876.1"/>
    <property type="molecule type" value="Transcribed_RNA"/>
</dbReference>
<name>A0A8D8HG77_CULPI</name>
<dbReference type="EMBL" id="HBUE01316211">
    <property type="protein sequence ID" value="CAG6585776.1"/>
    <property type="molecule type" value="Transcribed_RNA"/>
</dbReference>
<reference evidence="1" key="1">
    <citation type="submission" date="2021-05" db="EMBL/GenBank/DDBJ databases">
        <authorList>
            <person name="Alioto T."/>
            <person name="Alioto T."/>
            <person name="Gomez Garrido J."/>
        </authorList>
    </citation>
    <scope>NUCLEOTIDE SEQUENCE</scope>
</reference>
<accession>A0A8D8HG77</accession>
<evidence type="ECO:0000313" key="1">
    <source>
        <dbReference type="EMBL" id="CAG6533876.1"/>
    </source>
</evidence>
<dbReference type="AlphaFoldDB" id="A0A8D8HG77"/>
<proteinExistence type="predicted"/>